<dbReference type="InterPro" id="IPR058625">
    <property type="entry name" value="MdtA-like_BSH"/>
</dbReference>
<name>A0ABW2KY97_9PROT</name>
<dbReference type="Gene3D" id="2.40.30.170">
    <property type="match status" value="1"/>
</dbReference>
<keyword evidence="4" id="KW-1185">Reference proteome</keyword>
<feature type="coiled-coil region" evidence="1">
    <location>
        <begin position="152"/>
        <end position="186"/>
    </location>
</feature>
<gene>
    <name evidence="3" type="ORF">ACFQPS_17880</name>
</gene>
<evidence type="ECO:0000313" key="3">
    <source>
        <dbReference type="EMBL" id="MFC7335041.1"/>
    </source>
</evidence>
<accession>A0ABW2KY97</accession>
<dbReference type="Gene3D" id="2.40.50.100">
    <property type="match status" value="1"/>
</dbReference>
<evidence type="ECO:0000313" key="4">
    <source>
        <dbReference type="Proteomes" id="UP001596456"/>
    </source>
</evidence>
<protein>
    <submittedName>
        <fullName evidence="3">HlyD family secretion protein</fullName>
    </submittedName>
</protein>
<reference evidence="4" key="1">
    <citation type="journal article" date="2019" name="Int. J. Syst. Evol. Microbiol.">
        <title>The Global Catalogue of Microorganisms (GCM) 10K type strain sequencing project: providing services to taxonomists for standard genome sequencing and annotation.</title>
        <authorList>
            <consortium name="The Broad Institute Genomics Platform"/>
            <consortium name="The Broad Institute Genome Sequencing Center for Infectious Disease"/>
            <person name="Wu L."/>
            <person name="Ma J."/>
        </authorList>
    </citation>
    <scope>NUCLEOTIDE SEQUENCE [LARGE SCALE GENOMIC DNA]</scope>
    <source>
        <strain evidence="4">CGMCC 1.16275</strain>
    </source>
</reference>
<evidence type="ECO:0000259" key="2">
    <source>
        <dbReference type="Pfam" id="PF25917"/>
    </source>
</evidence>
<feature type="domain" description="Multidrug resistance protein MdtA-like barrel-sandwich hybrid" evidence="2">
    <location>
        <begin position="46"/>
        <end position="212"/>
    </location>
</feature>
<sequence length="329" mass="35363">MRIAPLLAILSVAALAGGGYIYWSSNHASRVPDGFASSNGRIEVERIDITAKYAGRVAEILVREGDDVPKGAVVARLDDNETRARLLAARASVRRAEEAVVKAQAEQRIREAEFDLSKVELRRAVELERRSAGPVMDVDRRKAANAVAEATVKGAQATVADAEAAKQAAEAEVAQIEAVLAELTLAAPVAGRVEYKLVQPGEVVPAGGRLATLLDLTDVFMTVFLPTRQAGQLALGSEARIVLDALPDYVFPATVTFVAAEAQFTPKSVETAEEREKLMYRVKLSGDPALLATFRRYVRAGLTGQAYVRLDPTAAWPESLAPRLPDALH</sequence>
<proteinExistence type="predicted"/>
<keyword evidence="1" id="KW-0175">Coiled coil</keyword>
<dbReference type="EMBL" id="JBHTCM010000025">
    <property type="protein sequence ID" value="MFC7335041.1"/>
    <property type="molecule type" value="Genomic_DNA"/>
</dbReference>
<organism evidence="3 4">
    <name type="scientific">Rhodocista pekingensis</name>
    <dbReference type="NCBI Taxonomy" id="201185"/>
    <lineage>
        <taxon>Bacteria</taxon>
        <taxon>Pseudomonadati</taxon>
        <taxon>Pseudomonadota</taxon>
        <taxon>Alphaproteobacteria</taxon>
        <taxon>Rhodospirillales</taxon>
        <taxon>Azospirillaceae</taxon>
        <taxon>Rhodocista</taxon>
    </lineage>
</organism>
<dbReference type="Pfam" id="PF25917">
    <property type="entry name" value="BSH_RND"/>
    <property type="match status" value="1"/>
</dbReference>
<comment type="caution">
    <text evidence="3">The sequence shown here is derived from an EMBL/GenBank/DDBJ whole genome shotgun (WGS) entry which is preliminary data.</text>
</comment>
<dbReference type="PANTHER" id="PTHR30438">
    <property type="entry name" value="36 KDA ANTIGEN-RELATED"/>
    <property type="match status" value="1"/>
</dbReference>
<dbReference type="PANTHER" id="PTHR30438:SF2">
    <property type="entry name" value="MEMBRANE PROTEIN"/>
    <property type="match status" value="1"/>
</dbReference>
<dbReference type="SUPFAM" id="SSF111369">
    <property type="entry name" value="HlyD-like secretion proteins"/>
    <property type="match status" value="2"/>
</dbReference>
<feature type="coiled-coil region" evidence="1">
    <location>
        <begin position="86"/>
        <end position="122"/>
    </location>
</feature>
<dbReference type="RefSeq" id="WP_377360580.1">
    <property type="nucleotide sequence ID" value="NZ_JBHTCM010000025.1"/>
</dbReference>
<evidence type="ECO:0000256" key="1">
    <source>
        <dbReference type="SAM" id="Coils"/>
    </source>
</evidence>
<dbReference type="Proteomes" id="UP001596456">
    <property type="component" value="Unassembled WGS sequence"/>
</dbReference>